<accession>W7I815</accession>
<proteinExistence type="predicted"/>
<evidence type="ECO:0000259" key="4">
    <source>
        <dbReference type="PROSITE" id="PS51793"/>
    </source>
</evidence>
<dbReference type="InterPro" id="IPR034752">
    <property type="entry name" value="Mis18"/>
</dbReference>
<keyword evidence="2" id="KW-0862">Zinc</keyword>
<gene>
    <name evidence="5" type="ORF">DRE_06023</name>
</gene>
<evidence type="ECO:0000313" key="5">
    <source>
        <dbReference type="EMBL" id="EWC45135.1"/>
    </source>
</evidence>
<dbReference type="OrthoDB" id="5429619at2759"/>
<dbReference type="Pfam" id="PF03226">
    <property type="entry name" value="Yippee-Mis18"/>
    <property type="match status" value="1"/>
</dbReference>
<dbReference type="AlphaFoldDB" id="W7I815"/>
<dbReference type="PROSITE" id="PS51793">
    <property type="entry name" value="MIS18"/>
    <property type="match status" value="1"/>
</dbReference>
<sequence length="412" mass="43906">MASQTPAVVPAAAQTPFAIVCKHCSAHLVNSAAIDSTIHRLKLVVLSGEQPPSVSVVAKSRRGRKKASENEESYFDVNCDSCGHVVGRKYTILTRHPDIQDKITLSMEETESRSSREPGAQPASGEQQNELAEVAQDILQLKQFSLMLSEGQDALSAQVAQLSKPGRQAAEMQQVADSGSSISNKDLEDLKARLASLETSLQMVVKNQNRLMAQMRMHSKGNEADFMVEIVREENGEGKTKAKPLEQQSQQQQNLSPPPSVQSGERGDDNGDDDDRELGSSKTAELKSSPRHQPREANSPGIMEAKAAGAASSTPIVISDSGDGGDGEDGEYGEGSPTAGHVAKRARLGRPPSRGARRGRPGRPSTRVIVITPAADAASSAFSSPKAQTDGSDKDSTSASTGRMTRSVSRKR</sequence>
<feature type="compositionally biased region" description="Low complexity" evidence="3">
    <location>
        <begin position="245"/>
        <end position="255"/>
    </location>
</feature>
<feature type="compositionally biased region" description="Low complexity" evidence="3">
    <location>
        <begin position="374"/>
        <end position="387"/>
    </location>
</feature>
<keyword evidence="1" id="KW-0479">Metal-binding</keyword>
<evidence type="ECO:0000256" key="3">
    <source>
        <dbReference type="SAM" id="MobiDB-lite"/>
    </source>
</evidence>
<dbReference type="InterPro" id="IPR004910">
    <property type="entry name" value="Yippee/Mis18/Cereblon"/>
</dbReference>
<evidence type="ECO:0000313" key="6">
    <source>
        <dbReference type="Proteomes" id="UP000024837"/>
    </source>
</evidence>
<dbReference type="Proteomes" id="UP000024837">
    <property type="component" value="Unassembled WGS sequence"/>
</dbReference>
<dbReference type="GO" id="GO:0046872">
    <property type="term" value="F:metal ion binding"/>
    <property type="evidence" value="ECO:0007669"/>
    <property type="project" value="UniProtKB-KW"/>
</dbReference>
<feature type="region of interest" description="Disordered" evidence="3">
    <location>
        <begin position="236"/>
        <end position="412"/>
    </location>
</feature>
<dbReference type="EMBL" id="KI966430">
    <property type="protein sequence ID" value="EWC45135.1"/>
    <property type="molecule type" value="Genomic_DNA"/>
</dbReference>
<organism evidence="5 6">
    <name type="scientific">Drechslerella stenobrocha 248</name>
    <dbReference type="NCBI Taxonomy" id="1043628"/>
    <lineage>
        <taxon>Eukaryota</taxon>
        <taxon>Fungi</taxon>
        <taxon>Dikarya</taxon>
        <taxon>Ascomycota</taxon>
        <taxon>Pezizomycotina</taxon>
        <taxon>Orbiliomycetes</taxon>
        <taxon>Orbiliales</taxon>
        <taxon>Orbiliaceae</taxon>
        <taxon>Drechslerella</taxon>
    </lineage>
</organism>
<evidence type="ECO:0000256" key="2">
    <source>
        <dbReference type="ARBA" id="ARBA00022833"/>
    </source>
</evidence>
<feature type="compositionally biased region" description="Acidic residues" evidence="3">
    <location>
        <begin position="323"/>
        <end position="332"/>
    </location>
</feature>
<dbReference type="HOGENOM" id="CLU_667356_0_0_1"/>
<reference evidence="5 6" key="1">
    <citation type="submission" date="2013-05" db="EMBL/GenBank/DDBJ databases">
        <title>Drechslerella stenobrocha genome reveals carnivorous origination and mechanical trapping mechanism of predatory fungi.</title>
        <authorList>
            <person name="Liu X."/>
            <person name="Zhang W."/>
            <person name="Liu K."/>
        </authorList>
    </citation>
    <scope>NUCLEOTIDE SEQUENCE [LARGE SCALE GENOMIC DNA]</scope>
    <source>
        <strain evidence="5 6">248</strain>
    </source>
</reference>
<keyword evidence="6" id="KW-1185">Reference proteome</keyword>
<feature type="domain" description="Mis18" evidence="4">
    <location>
        <begin position="16"/>
        <end position="115"/>
    </location>
</feature>
<feature type="compositionally biased region" description="Polar residues" evidence="3">
    <location>
        <begin position="397"/>
        <end position="412"/>
    </location>
</feature>
<name>W7I815_9PEZI</name>
<evidence type="ECO:0000256" key="1">
    <source>
        <dbReference type="ARBA" id="ARBA00022723"/>
    </source>
</evidence>
<feature type="region of interest" description="Disordered" evidence="3">
    <location>
        <begin position="101"/>
        <end position="130"/>
    </location>
</feature>
<protein>
    <recommendedName>
        <fullName evidence="4">Mis18 domain-containing protein</fullName>
    </recommendedName>
</protein>